<keyword evidence="9" id="KW-1185">Reference proteome</keyword>
<dbReference type="Pfam" id="PF13948">
    <property type="entry name" value="DUF4215"/>
    <property type="match status" value="1"/>
</dbReference>
<dbReference type="Pfam" id="PF05572">
    <property type="entry name" value="Peptidase_M43"/>
    <property type="match status" value="1"/>
</dbReference>
<dbReference type="PANTHER" id="PTHR46130">
    <property type="entry name" value="LAMGL DOMAIN-CONTAINING PROTEIN"/>
    <property type="match status" value="1"/>
</dbReference>
<dbReference type="Gene3D" id="2.10.70.10">
    <property type="entry name" value="Complement Module, domain 1"/>
    <property type="match status" value="1"/>
</dbReference>
<comment type="caution">
    <text evidence="8">The sequence shown here is derived from an EMBL/GenBank/DDBJ whole genome shotgun (WGS) entry which is preliminary data.</text>
</comment>
<keyword evidence="6" id="KW-0768">Sushi</keyword>
<organism evidence="8 9">
    <name type="scientific">Crenichthys baileyi</name>
    <name type="common">White River springfish</name>
    <dbReference type="NCBI Taxonomy" id="28760"/>
    <lineage>
        <taxon>Eukaryota</taxon>
        <taxon>Metazoa</taxon>
        <taxon>Chordata</taxon>
        <taxon>Craniata</taxon>
        <taxon>Vertebrata</taxon>
        <taxon>Euteleostomi</taxon>
        <taxon>Actinopterygii</taxon>
        <taxon>Neopterygii</taxon>
        <taxon>Teleostei</taxon>
        <taxon>Neoteleostei</taxon>
        <taxon>Acanthomorphata</taxon>
        <taxon>Ovalentaria</taxon>
        <taxon>Atherinomorphae</taxon>
        <taxon>Cyprinodontiformes</taxon>
        <taxon>Goodeidae</taxon>
        <taxon>Crenichthys</taxon>
    </lineage>
</organism>
<evidence type="ECO:0000256" key="3">
    <source>
        <dbReference type="ARBA" id="ARBA00022737"/>
    </source>
</evidence>
<reference evidence="8 9" key="1">
    <citation type="submission" date="2021-06" db="EMBL/GenBank/DDBJ databases">
        <authorList>
            <person name="Palmer J.M."/>
        </authorList>
    </citation>
    <scope>NUCLEOTIDE SEQUENCE [LARGE SCALE GENOMIC DNA]</scope>
    <source>
        <strain evidence="8 9">MEX-2019</strain>
        <tissue evidence="8">Muscle</tissue>
    </source>
</reference>
<dbReference type="InterPro" id="IPR000800">
    <property type="entry name" value="Notch_dom"/>
</dbReference>
<dbReference type="Proteomes" id="UP001311232">
    <property type="component" value="Unassembled WGS sequence"/>
</dbReference>
<proteinExistence type="inferred from homology"/>
<name>A0AAV9SFU3_9TELE</name>
<feature type="domain" description="Sushi" evidence="7">
    <location>
        <begin position="746"/>
        <end position="807"/>
    </location>
</feature>
<evidence type="ECO:0000256" key="5">
    <source>
        <dbReference type="ARBA" id="ARBA00023180"/>
    </source>
</evidence>
<evidence type="ECO:0000256" key="2">
    <source>
        <dbReference type="ARBA" id="ARBA00022729"/>
    </source>
</evidence>
<dbReference type="GO" id="GO:0004222">
    <property type="term" value="F:metalloendopeptidase activity"/>
    <property type="evidence" value="ECO:0007669"/>
    <property type="project" value="TreeGrafter"/>
</dbReference>
<keyword evidence="2" id="KW-0732">Signal</keyword>
<dbReference type="SMART" id="SM00004">
    <property type="entry name" value="NL"/>
    <property type="match status" value="1"/>
</dbReference>
<evidence type="ECO:0000313" key="9">
    <source>
        <dbReference type="Proteomes" id="UP001311232"/>
    </source>
</evidence>
<dbReference type="InterPro" id="IPR043543">
    <property type="entry name" value="PAPPA/PAPPA2"/>
</dbReference>
<comment type="similarity">
    <text evidence="1">Belongs to the peptidase M43B family.</text>
</comment>
<dbReference type="GO" id="GO:0006508">
    <property type="term" value="P:proteolysis"/>
    <property type="evidence" value="ECO:0007669"/>
    <property type="project" value="TreeGrafter"/>
</dbReference>
<dbReference type="InterPro" id="IPR035976">
    <property type="entry name" value="Sushi/SCR/CCP_sf"/>
</dbReference>
<dbReference type="EMBL" id="JAHHUM010000408">
    <property type="protein sequence ID" value="KAK5620008.1"/>
    <property type="molecule type" value="Genomic_DNA"/>
</dbReference>
<comment type="caution">
    <text evidence="6">Lacks conserved residue(s) required for the propagation of feature annotation.</text>
</comment>
<keyword evidence="3" id="KW-0677">Repeat</keyword>
<dbReference type="InterPro" id="IPR008754">
    <property type="entry name" value="Peptidase_M43"/>
</dbReference>
<dbReference type="GO" id="GO:0005615">
    <property type="term" value="C:extracellular space"/>
    <property type="evidence" value="ECO:0007669"/>
    <property type="project" value="TreeGrafter"/>
</dbReference>
<dbReference type="Gene3D" id="3.40.390.10">
    <property type="entry name" value="Collagenase (Catalytic Domain)"/>
    <property type="match status" value="1"/>
</dbReference>
<dbReference type="InterPro" id="IPR011936">
    <property type="entry name" value="Myxo_disulph_rpt"/>
</dbReference>
<dbReference type="CDD" id="cd00033">
    <property type="entry name" value="CCP"/>
    <property type="match status" value="1"/>
</dbReference>
<dbReference type="SMART" id="SM00032">
    <property type="entry name" value="CCP"/>
    <property type="match status" value="3"/>
</dbReference>
<dbReference type="GO" id="GO:0007166">
    <property type="term" value="P:cell surface receptor signaling pathway"/>
    <property type="evidence" value="ECO:0007669"/>
    <property type="project" value="TreeGrafter"/>
</dbReference>
<dbReference type="SUPFAM" id="SSF57535">
    <property type="entry name" value="Complement control module/SCR domain"/>
    <property type="match status" value="1"/>
</dbReference>
<dbReference type="PANTHER" id="PTHR46130:SF1">
    <property type="entry name" value="PAPPALYSIN-2"/>
    <property type="match status" value="1"/>
</dbReference>
<dbReference type="PROSITE" id="PS50923">
    <property type="entry name" value="SUSHI"/>
    <property type="match status" value="1"/>
</dbReference>
<dbReference type="NCBIfam" id="TIGR02232">
    <property type="entry name" value="myxo_disulf_rpt"/>
    <property type="match status" value="1"/>
</dbReference>
<evidence type="ECO:0000256" key="6">
    <source>
        <dbReference type="PROSITE-ProRule" id="PRU00302"/>
    </source>
</evidence>
<dbReference type="AlphaFoldDB" id="A0AAV9SFU3"/>
<evidence type="ECO:0000313" key="8">
    <source>
        <dbReference type="EMBL" id="KAK5620008.1"/>
    </source>
</evidence>
<dbReference type="InterPro" id="IPR024079">
    <property type="entry name" value="MetalloPept_cat_dom_sf"/>
</dbReference>
<protein>
    <recommendedName>
        <fullName evidence="7">Sushi domain-containing protein</fullName>
    </recommendedName>
</protein>
<sequence>MREELAGAATWPWAKEALTHQGGMVLNPSYFGTTGHQNTMIHEMGHIFGLYHVFKGVSERDSCDDPCQEIIPSMETGDLCADTAPTTKSKACHDPEAVNDTCGFTIYHNTPYSNYMSYTDDNCTSHFTPNQVARMHCYLDLVYQKWLTDNHPAPVPLPPIVTGQSTNSVSIYWLPPMRGSLYQSPSFHASGIDCGACEKDGVFHQYAFQASSPRICDTSGYWTPEEAVGPPDVEQPCEPSLQAWSPELSLYDTNVTSPCPEMEGCTLTLRFLHPVIPHRLTLWVTYSSSNSGNPALANIELITDAGNGIYLGPQHVFCDMPLTLRLDTNNVAISAIKISTFDEKMEIDAAMLSSGPSSPLCSGCQPVLYRVQRQPPFTSKSPPPQMEQTFTDSSVIRGLKYQYMIQVETGRLLSLPSPPLVYTYGQAYCGDGVIQGTEECDDSNLLDGDGCSKKCYKEMGFNCQGEPSQCYVFDGDGVCEEFERDSSVQDCGYFTPLGYTDQWASSASASHQDPNLCPAQAATGEPSFPKLCSFQHPEVSDLNTDAWFPCTAQSDTNNGLEHSYWIKVGFLHPGVAAAVMVYLASDGSWSGEPWRKMVTILLSDASGKNHSLGTHVLSCYRNPLVVNVTHDLSQPFFLTFSVILLFSSPSVAVRAVALRTSCHFSTFALPGCLHQPCQIDSCSPPQIKHASIRCTGGGEASRCSVKCHRGYSITVLNGRGTPPHQRTIELECFHGSWDRVVSCEPLDCGLPDQSHVYHAIFSCPWGTTFAKQCSFTCGPPAILQGDSDRLVCLEDGLWSFPEAYCKIECPEAPNIPSAKLLTADCLASGHDVGSFCRYRCSSGFYVVGSLKKKKPRKYFNCDTGMNIGDVCYPTCVVALNTDLHDPVVLSNGTTPSNLKHWMVPATVQSIICTGMMKWYPDPENIHCIQSCEPFGGDGWCDTINNRAYCQYDGGDCCPSTLSTRKVIQFGADCSEDECTCRDPDAEENKSKVKPLD</sequence>
<evidence type="ECO:0000259" key="7">
    <source>
        <dbReference type="PROSITE" id="PS50923"/>
    </source>
</evidence>
<dbReference type="InterPro" id="IPR058897">
    <property type="entry name" value="PAPPA_SD_C"/>
</dbReference>
<keyword evidence="5" id="KW-0325">Glycoprotein</keyword>
<evidence type="ECO:0000256" key="4">
    <source>
        <dbReference type="ARBA" id="ARBA00023157"/>
    </source>
</evidence>
<accession>A0AAV9SFU3</accession>
<keyword evidence="4" id="KW-1015">Disulfide bond</keyword>
<dbReference type="InterPro" id="IPR000436">
    <property type="entry name" value="Sushi_SCR_CCP_dom"/>
</dbReference>
<gene>
    <name evidence="8" type="ORF">CRENBAI_003609</name>
</gene>
<dbReference type="SUPFAM" id="SSF55486">
    <property type="entry name" value="Metalloproteases ('zincins'), catalytic domain"/>
    <property type="match status" value="1"/>
</dbReference>
<evidence type="ECO:0000256" key="1">
    <source>
        <dbReference type="ARBA" id="ARBA00008721"/>
    </source>
</evidence>
<dbReference type="Pfam" id="PF25900">
    <property type="entry name" value="PAPPA"/>
    <property type="match status" value="1"/>
</dbReference>